<evidence type="ECO:0000256" key="5">
    <source>
        <dbReference type="ARBA" id="ARBA00023242"/>
    </source>
</evidence>
<comment type="subcellular location">
    <subcellularLocation>
        <location evidence="1">Nucleus</location>
    </subcellularLocation>
</comment>
<dbReference type="GO" id="GO:0005634">
    <property type="term" value="C:nucleus"/>
    <property type="evidence" value="ECO:0007669"/>
    <property type="project" value="UniProtKB-SubCell"/>
</dbReference>
<reference evidence="6" key="1">
    <citation type="journal article" date="2023" name="Mol. Phylogenet. Evol.">
        <title>Genome-scale phylogeny and comparative genomics of the fungal order Sordariales.</title>
        <authorList>
            <person name="Hensen N."/>
            <person name="Bonometti L."/>
            <person name="Westerberg I."/>
            <person name="Brannstrom I.O."/>
            <person name="Guillou S."/>
            <person name="Cros-Aarteil S."/>
            <person name="Calhoun S."/>
            <person name="Haridas S."/>
            <person name="Kuo A."/>
            <person name="Mondo S."/>
            <person name="Pangilinan J."/>
            <person name="Riley R."/>
            <person name="LaButti K."/>
            <person name="Andreopoulos B."/>
            <person name="Lipzen A."/>
            <person name="Chen C."/>
            <person name="Yan M."/>
            <person name="Daum C."/>
            <person name="Ng V."/>
            <person name="Clum A."/>
            <person name="Steindorff A."/>
            <person name="Ohm R.A."/>
            <person name="Martin F."/>
            <person name="Silar P."/>
            <person name="Natvig D.O."/>
            <person name="Lalanne C."/>
            <person name="Gautier V."/>
            <person name="Ament-Velasquez S.L."/>
            <person name="Kruys A."/>
            <person name="Hutchinson M.I."/>
            <person name="Powell A.J."/>
            <person name="Barry K."/>
            <person name="Miller A.N."/>
            <person name="Grigoriev I.V."/>
            <person name="Debuchy R."/>
            <person name="Gladieux P."/>
            <person name="Hiltunen Thoren M."/>
            <person name="Johannesson H."/>
        </authorList>
    </citation>
    <scope>NUCLEOTIDE SEQUENCE</scope>
    <source>
        <strain evidence="6">CBS 359.72</strain>
    </source>
</reference>
<evidence type="ECO:0000313" key="7">
    <source>
        <dbReference type="Proteomes" id="UP001303647"/>
    </source>
</evidence>
<evidence type="ECO:0000256" key="4">
    <source>
        <dbReference type="ARBA" id="ARBA00022833"/>
    </source>
</evidence>
<keyword evidence="5" id="KW-0539">Nucleus</keyword>
<protein>
    <submittedName>
        <fullName evidence="6">Uncharacterized protein</fullName>
    </submittedName>
</protein>
<gene>
    <name evidence="6" type="ORF">C7999DRAFT_36324</name>
</gene>
<evidence type="ECO:0000256" key="3">
    <source>
        <dbReference type="ARBA" id="ARBA00022771"/>
    </source>
</evidence>
<dbReference type="GO" id="GO:0008270">
    <property type="term" value="F:zinc ion binding"/>
    <property type="evidence" value="ECO:0007669"/>
    <property type="project" value="UniProtKB-KW"/>
</dbReference>
<dbReference type="PANTHER" id="PTHR46481">
    <property type="entry name" value="ZINC FINGER BED DOMAIN-CONTAINING PROTEIN 4"/>
    <property type="match status" value="1"/>
</dbReference>
<reference evidence="6" key="2">
    <citation type="submission" date="2023-05" db="EMBL/GenBank/DDBJ databases">
        <authorList>
            <consortium name="Lawrence Berkeley National Laboratory"/>
            <person name="Steindorff A."/>
            <person name="Hensen N."/>
            <person name="Bonometti L."/>
            <person name="Westerberg I."/>
            <person name="Brannstrom I.O."/>
            <person name="Guillou S."/>
            <person name="Cros-Aarteil S."/>
            <person name="Calhoun S."/>
            <person name="Haridas S."/>
            <person name="Kuo A."/>
            <person name="Mondo S."/>
            <person name="Pangilinan J."/>
            <person name="Riley R."/>
            <person name="Labutti K."/>
            <person name="Andreopoulos B."/>
            <person name="Lipzen A."/>
            <person name="Chen C."/>
            <person name="Yanf M."/>
            <person name="Daum C."/>
            <person name="Ng V."/>
            <person name="Clum A."/>
            <person name="Ohm R."/>
            <person name="Martin F."/>
            <person name="Silar P."/>
            <person name="Natvig D."/>
            <person name="Lalanne C."/>
            <person name="Gautier V."/>
            <person name="Ament-Velasquez S.L."/>
            <person name="Kruys A."/>
            <person name="Hutchinson M.I."/>
            <person name="Powell A.J."/>
            <person name="Barry K."/>
            <person name="Miller A.N."/>
            <person name="Grigoriev I.V."/>
            <person name="Debuchy R."/>
            <person name="Gladieux P."/>
            <person name="Thoren M.H."/>
            <person name="Johannesson H."/>
        </authorList>
    </citation>
    <scope>NUCLEOTIDE SEQUENCE</scope>
    <source>
        <strain evidence="6">CBS 359.72</strain>
    </source>
</reference>
<sequence>MADEAAPSETTAATAGQPTTFNALRRSRTLAKQIEDLAAAVDFDTLSPTDLSAWPKLALHGKEYILEDWLHKKRSRTSWIAEYGWFLLQVNNNKKEGRSWACRICSQLFNGVATSSPASHLNLEHQKYEKGKEPTQPLKKQRSALEMFQSAGKSEVFVTRSVGKRFKELLVRWIVNNNLAFVTVEYPDFRALLSLLDAAFVDRLLPKAGNTIRSWLEERYHNHQKLLKRDVLSAPYLKHLSFDLWTSPNSYTLLAIILHYTNA</sequence>
<evidence type="ECO:0000256" key="2">
    <source>
        <dbReference type="ARBA" id="ARBA00022723"/>
    </source>
</evidence>
<keyword evidence="2" id="KW-0479">Metal-binding</keyword>
<dbReference type="InterPro" id="IPR052035">
    <property type="entry name" value="ZnF_BED_domain_contain"/>
</dbReference>
<keyword evidence="7" id="KW-1185">Reference proteome</keyword>
<dbReference type="PANTHER" id="PTHR46481:SF10">
    <property type="entry name" value="ZINC FINGER BED DOMAIN-CONTAINING PROTEIN 39"/>
    <property type="match status" value="1"/>
</dbReference>
<name>A0AAN7CJS3_9PEZI</name>
<evidence type="ECO:0000256" key="1">
    <source>
        <dbReference type="ARBA" id="ARBA00004123"/>
    </source>
</evidence>
<organism evidence="6 7">
    <name type="scientific">Corynascus novoguineensis</name>
    <dbReference type="NCBI Taxonomy" id="1126955"/>
    <lineage>
        <taxon>Eukaryota</taxon>
        <taxon>Fungi</taxon>
        <taxon>Dikarya</taxon>
        <taxon>Ascomycota</taxon>
        <taxon>Pezizomycotina</taxon>
        <taxon>Sordariomycetes</taxon>
        <taxon>Sordariomycetidae</taxon>
        <taxon>Sordariales</taxon>
        <taxon>Chaetomiaceae</taxon>
        <taxon>Corynascus</taxon>
    </lineage>
</organism>
<accession>A0AAN7CJS3</accession>
<dbReference type="AlphaFoldDB" id="A0AAN7CJS3"/>
<dbReference type="Proteomes" id="UP001303647">
    <property type="component" value="Unassembled WGS sequence"/>
</dbReference>
<evidence type="ECO:0000313" key="6">
    <source>
        <dbReference type="EMBL" id="KAK4243344.1"/>
    </source>
</evidence>
<proteinExistence type="predicted"/>
<comment type="caution">
    <text evidence="6">The sequence shown here is derived from an EMBL/GenBank/DDBJ whole genome shotgun (WGS) entry which is preliminary data.</text>
</comment>
<dbReference type="EMBL" id="MU857829">
    <property type="protein sequence ID" value="KAK4243344.1"/>
    <property type="molecule type" value="Genomic_DNA"/>
</dbReference>
<keyword evidence="4" id="KW-0862">Zinc</keyword>
<keyword evidence="3" id="KW-0863">Zinc-finger</keyword>